<accession>A0A166V9A2</accession>
<dbReference type="GO" id="GO:0045944">
    <property type="term" value="P:positive regulation of transcription by RNA polymerase II"/>
    <property type="evidence" value="ECO:0007669"/>
    <property type="project" value="UniProtKB-ARBA"/>
</dbReference>
<evidence type="ECO:0000256" key="6">
    <source>
        <dbReference type="SAM" id="MobiDB-lite"/>
    </source>
</evidence>
<keyword evidence="2" id="KW-0805">Transcription regulation</keyword>
<sequence length="484" mass="53963">MYGSTLYIECLISKICATMIAKTRKQSFPRQLTEVTVYMLTTRLIPFPNIKLLHWCQERISSMGRRKIEIVAITRKSGLFKKARELGVLCSVDILVIVFEQNDELHQYSSGKTADIVQRFINSSDQPEKPSDPNTSSASKTSQSDGDGDGEEEQDENEPSSPHGVKRRRLAGKAPQELDINIHEFRTEFQPAQPSASSTYPLAGKAPQELDINIHEFRTEFQPAQPSASSTYPLAGKTPQELDISIHEFRTEFQPAQPSASSTYPLAEKTPQELDINIHEFRTEFQPAQPSASSTYPLAGKTPQELDISIHEFRTEFQPAQPSASSTYPMSNTGEYGGDTTDISPPQPGAMMPNSYLSHVPMFVTLPNILPDEHSNPRGLPGLSSFPKEEAAYLRNRYAYGDSWPEPHREGYSPQSHAHYNPPLKTTTVTGSSIELLHDDENSSDRHPGPNLSFRWPHDTLAQGDLHRPPNLPQALACDQRIPG</sequence>
<dbReference type="AlphaFoldDB" id="A0A166V9A2"/>
<dbReference type="OrthoDB" id="1898716at2759"/>
<feature type="compositionally biased region" description="Basic and acidic residues" evidence="6">
    <location>
        <begin position="439"/>
        <end position="448"/>
    </location>
</feature>
<comment type="subcellular location">
    <subcellularLocation>
        <location evidence="1">Nucleus</location>
    </subcellularLocation>
</comment>
<dbReference type="InterPro" id="IPR002100">
    <property type="entry name" value="TF_MADSbox"/>
</dbReference>
<dbReference type="GO" id="GO:0046983">
    <property type="term" value="F:protein dimerization activity"/>
    <property type="evidence" value="ECO:0007669"/>
    <property type="project" value="InterPro"/>
</dbReference>
<evidence type="ECO:0000256" key="5">
    <source>
        <dbReference type="ARBA" id="ARBA00023242"/>
    </source>
</evidence>
<organism evidence="8 9">
    <name type="scientific">Athelia psychrophila</name>
    <dbReference type="NCBI Taxonomy" id="1759441"/>
    <lineage>
        <taxon>Eukaryota</taxon>
        <taxon>Fungi</taxon>
        <taxon>Dikarya</taxon>
        <taxon>Basidiomycota</taxon>
        <taxon>Agaricomycotina</taxon>
        <taxon>Agaricomycetes</taxon>
        <taxon>Agaricomycetidae</taxon>
        <taxon>Atheliales</taxon>
        <taxon>Atheliaceae</taxon>
        <taxon>Athelia</taxon>
    </lineage>
</organism>
<keyword evidence="3" id="KW-0238">DNA-binding</keyword>
<keyword evidence="4" id="KW-0804">Transcription</keyword>
<evidence type="ECO:0000256" key="1">
    <source>
        <dbReference type="ARBA" id="ARBA00004123"/>
    </source>
</evidence>
<dbReference type="PANTHER" id="PTHR48019">
    <property type="entry name" value="SERUM RESPONSE FACTOR HOMOLOG"/>
    <property type="match status" value="1"/>
</dbReference>
<dbReference type="SUPFAM" id="SSF55455">
    <property type="entry name" value="SRF-like"/>
    <property type="match status" value="1"/>
</dbReference>
<dbReference type="GO" id="GO:0003677">
    <property type="term" value="F:DNA binding"/>
    <property type="evidence" value="ECO:0007669"/>
    <property type="project" value="UniProtKB-KW"/>
</dbReference>
<dbReference type="PRINTS" id="PR00404">
    <property type="entry name" value="MADSDOMAIN"/>
</dbReference>
<keyword evidence="9" id="KW-1185">Reference proteome</keyword>
<proteinExistence type="predicted"/>
<gene>
    <name evidence="8" type="ORF">FIBSPDRAFT_882354</name>
</gene>
<protein>
    <recommendedName>
        <fullName evidence="7">MADS-box domain-containing protein</fullName>
    </recommendedName>
</protein>
<feature type="compositionally biased region" description="Polar residues" evidence="6">
    <location>
        <begin position="132"/>
        <end position="141"/>
    </location>
</feature>
<dbReference type="Proteomes" id="UP000076532">
    <property type="component" value="Unassembled WGS sequence"/>
</dbReference>
<feature type="domain" description="MADS-box" evidence="7">
    <location>
        <begin position="75"/>
        <end position="112"/>
    </location>
</feature>
<evidence type="ECO:0000256" key="3">
    <source>
        <dbReference type="ARBA" id="ARBA00023125"/>
    </source>
</evidence>
<dbReference type="PROSITE" id="PS50066">
    <property type="entry name" value="MADS_BOX_2"/>
    <property type="match status" value="1"/>
</dbReference>
<feature type="compositionally biased region" description="Acidic residues" evidence="6">
    <location>
        <begin position="146"/>
        <end position="158"/>
    </location>
</feature>
<name>A0A166V9A2_9AGAM</name>
<dbReference type="EMBL" id="KV417485">
    <property type="protein sequence ID" value="KZP32482.1"/>
    <property type="molecule type" value="Genomic_DNA"/>
</dbReference>
<keyword evidence="5" id="KW-0539">Nucleus</keyword>
<evidence type="ECO:0000313" key="8">
    <source>
        <dbReference type="EMBL" id="KZP32482.1"/>
    </source>
</evidence>
<dbReference type="Gene3D" id="3.40.1810.10">
    <property type="entry name" value="Transcription factor, MADS-box"/>
    <property type="match status" value="1"/>
</dbReference>
<reference evidence="8 9" key="1">
    <citation type="journal article" date="2016" name="Mol. Biol. Evol.">
        <title>Comparative Genomics of Early-Diverging Mushroom-Forming Fungi Provides Insights into the Origins of Lignocellulose Decay Capabilities.</title>
        <authorList>
            <person name="Nagy L.G."/>
            <person name="Riley R."/>
            <person name="Tritt A."/>
            <person name="Adam C."/>
            <person name="Daum C."/>
            <person name="Floudas D."/>
            <person name="Sun H."/>
            <person name="Yadav J.S."/>
            <person name="Pangilinan J."/>
            <person name="Larsson K.H."/>
            <person name="Matsuura K."/>
            <person name="Barry K."/>
            <person name="Labutti K."/>
            <person name="Kuo R."/>
            <person name="Ohm R.A."/>
            <person name="Bhattacharya S.S."/>
            <person name="Shirouzu T."/>
            <person name="Yoshinaga Y."/>
            <person name="Martin F.M."/>
            <person name="Grigoriev I.V."/>
            <person name="Hibbett D.S."/>
        </authorList>
    </citation>
    <scope>NUCLEOTIDE SEQUENCE [LARGE SCALE GENOMIC DNA]</scope>
    <source>
        <strain evidence="8 9">CBS 109695</strain>
    </source>
</reference>
<feature type="region of interest" description="Disordered" evidence="6">
    <location>
        <begin position="123"/>
        <end position="171"/>
    </location>
</feature>
<dbReference type="GO" id="GO:0005634">
    <property type="term" value="C:nucleus"/>
    <property type="evidence" value="ECO:0007669"/>
    <property type="project" value="UniProtKB-SubCell"/>
</dbReference>
<evidence type="ECO:0000259" key="7">
    <source>
        <dbReference type="PROSITE" id="PS50066"/>
    </source>
</evidence>
<evidence type="ECO:0000313" key="9">
    <source>
        <dbReference type="Proteomes" id="UP000076532"/>
    </source>
</evidence>
<dbReference type="STRING" id="436010.A0A166V9A2"/>
<dbReference type="SMART" id="SM00432">
    <property type="entry name" value="MADS"/>
    <property type="match status" value="1"/>
</dbReference>
<evidence type="ECO:0000256" key="2">
    <source>
        <dbReference type="ARBA" id="ARBA00023015"/>
    </source>
</evidence>
<evidence type="ECO:0000256" key="4">
    <source>
        <dbReference type="ARBA" id="ARBA00023163"/>
    </source>
</evidence>
<dbReference type="InterPro" id="IPR050142">
    <property type="entry name" value="MADS-box/MEF2_TF"/>
</dbReference>
<dbReference type="Pfam" id="PF00319">
    <property type="entry name" value="SRF-TF"/>
    <property type="match status" value="1"/>
</dbReference>
<dbReference type="InterPro" id="IPR036879">
    <property type="entry name" value="TF_MADSbox_sf"/>
</dbReference>
<feature type="region of interest" description="Disordered" evidence="6">
    <location>
        <begin position="439"/>
        <end position="484"/>
    </location>
</feature>